<gene>
    <name evidence="2" type="ORF">FYJ29_13000</name>
</gene>
<sequence>MYYQIIIDDYIGDWWLGTDKQSIRRQLDRHKDEHVDVKISSLGGSLDDGLDIRQQFIDHGDVTAHLHGFVASAATVVAMGAKHIVMGKYALFLVHQCSNEVFEWGQMNATDLQTLIDRLQKNKEDNEKIDGVLAAMYASRCKNHSQEELLDLLKESKWLTAQEALDWGFIDEIAEDDVAPEMTNALARKFNAAGLPLTGLEIQPDSTAFGFHTVLESLKAIKDMLTPKNKLAACDDTSTKLAIMDKKFTNVASLLNLEAIAITDGSATLTADQLQAIEDRLNELQSQHQADADTIAERDKTISGLEAQVKNLQQAPADTTAKVDEASADNRPMNSKEMFNQIKDLI</sequence>
<evidence type="ECO:0000313" key="3">
    <source>
        <dbReference type="Proteomes" id="UP000483362"/>
    </source>
</evidence>
<name>A0A6L5XGL2_9BACT</name>
<organism evidence="2 3">
    <name type="scientific">Sodaliphilus pleomorphus</name>
    <dbReference type="NCBI Taxonomy" id="2606626"/>
    <lineage>
        <taxon>Bacteria</taxon>
        <taxon>Pseudomonadati</taxon>
        <taxon>Bacteroidota</taxon>
        <taxon>Bacteroidia</taxon>
        <taxon>Bacteroidales</taxon>
        <taxon>Muribaculaceae</taxon>
        <taxon>Sodaliphilus</taxon>
    </lineage>
</organism>
<proteinExistence type="predicted"/>
<accession>A0A6L5XGL2</accession>
<feature type="coiled-coil region" evidence="1">
    <location>
        <begin position="267"/>
        <end position="315"/>
    </location>
</feature>
<dbReference type="CDD" id="cd07016">
    <property type="entry name" value="S14_ClpP_1"/>
    <property type="match status" value="1"/>
</dbReference>
<dbReference type="Gene3D" id="3.90.226.10">
    <property type="entry name" value="2-enoyl-CoA Hydratase, Chain A, domain 1"/>
    <property type="match status" value="1"/>
</dbReference>
<protein>
    <recommendedName>
        <fullName evidence="4">ATP-dependent Clp protease proteolytic subunit</fullName>
    </recommendedName>
</protein>
<comment type="caution">
    <text evidence="2">The sequence shown here is derived from an EMBL/GenBank/DDBJ whole genome shotgun (WGS) entry which is preliminary data.</text>
</comment>
<evidence type="ECO:0000313" key="2">
    <source>
        <dbReference type="EMBL" id="MSS18665.1"/>
    </source>
</evidence>
<evidence type="ECO:0008006" key="4">
    <source>
        <dbReference type="Google" id="ProtNLM"/>
    </source>
</evidence>
<dbReference type="RefSeq" id="WP_154328108.1">
    <property type="nucleotide sequence ID" value="NZ_CP045696.1"/>
</dbReference>
<evidence type="ECO:0000256" key="1">
    <source>
        <dbReference type="SAM" id="Coils"/>
    </source>
</evidence>
<dbReference type="InterPro" id="IPR029045">
    <property type="entry name" value="ClpP/crotonase-like_dom_sf"/>
</dbReference>
<dbReference type="EMBL" id="VULT01000029">
    <property type="protein sequence ID" value="MSS18665.1"/>
    <property type="molecule type" value="Genomic_DNA"/>
</dbReference>
<dbReference type="Pfam" id="PF00574">
    <property type="entry name" value="CLP_protease"/>
    <property type="match status" value="1"/>
</dbReference>
<dbReference type="SUPFAM" id="SSF52096">
    <property type="entry name" value="ClpP/crotonase"/>
    <property type="match status" value="1"/>
</dbReference>
<keyword evidence="1" id="KW-0175">Coiled coil</keyword>
<dbReference type="InterPro" id="IPR023562">
    <property type="entry name" value="ClpP/TepA"/>
</dbReference>
<dbReference type="AlphaFoldDB" id="A0A6L5XGL2"/>
<dbReference type="Proteomes" id="UP000483362">
    <property type="component" value="Unassembled WGS sequence"/>
</dbReference>
<reference evidence="2 3" key="1">
    <citation type="submission" date="2019-08" db="EMBL/GenBank/DDBJ databases">
        <title>In-depth cultivation of the pig gut microbiome towards novel bacterial diversity and tailored functional studies.</title>
        <authorList>
            <person name="Wylensek D."/>
            <person name="Hitch T.C.A."/>
            <person name="Clavel T."/>
        </authorList>
    </citation>
    <scope>NUCLEOTIDE SEQUENCE [LARGE SCALE GENOMIC DNA]</scope>
    <source>
        <strain evidence="2 3">Oil-RF-744-WCA-WT-10</strain>
    </source>
</reference>
<keyword evidence="3" id="KW-1185">Reference proteome</keyword>